<protein>
    <submittedName>
        <fullName evidence="1">Uncharacterized protein</fullName>
    </submittedName>
</protein>
<gene>
    <name evidence="1" type="ORF">H6P81_015641</name>
</gene>
<reference evidence="1 2" key="1">
    <citation type="submission" date="2021-07" db="EMBL/GenBank/DDBJ databases">
        <title>The Aristolochia fimbriata genome: insights into angiosperm evolution, floral development and chemical biosynthesis.</title>
        <authorList>
            <person name="Jiao Y."/>
        </authorList>
    </citation>
    <scope>NUCLEOTIDE SEQUENCE [LARGE SCALE GENOMIC DNA]</scope>
    <source>
        <strain evidence="1">IBCAS-2021</strain>
        <tissue evidence="1">Leaf</tissue>
    </source>
</reference>
<evidence type="ECO:0000313" key="2">
    <source>
        <dbReference type="Proteomes" id="UP000825729"/>
    </source>
</evidence>
<accession>A0AAV7E945</accession>
<name>A0AAV7E945_ARIFI</name>
<proteinExistence type="predicted"/>
<dbReference type="EMBL" id="JAINDJ010000006">
    <property type="protein sequence ID" value="KAG9444301.1"/>
    <property type="molecule type" value="Genomic_DNA"/>
</dbReference>
<dbReference type="Proteomes" id="UP000825729">
    <property type="component" value="Unassembled WGS sequence"/>
</dbReference>
<dbReference type="AlphaFoldDB" id="A0AAV7E945"/>
<comment type="caution">
    <text evidence="1">The sequence shown here is derived from an EMBL/GenBank/DDBJ whole genome shotgun (WGS) entry which is preliminary data.</text>
</comment>
<sequence>MICFGPEGGLSPSSEATTWPDDSRKVEAIIGDYRSRGPEEQKKRNSDVVGYLMEQRKKAEEELLQWRKENANLMYPSWEEELDDCSEDFLRQLGSNLSFKLEAVQNQIEELKGKQIAEVVLNNNEEDDHHNQMAEMMLLSQISHDTHYSSASNYLLDMNRTTLEIMEPMPISCLKPPLEPMPNILNYDFVNFGTTTAAAAPPPPQTTFFSPGYAMYETKEYLTFYKKDYDLDSTHFHSGSTTTNHRTFSLMQGGSSSCCSSSSSSSSSSHGQLMLTQPAAAAAGFLPHQPAVTGLHQSVSEFQSPGTQFSDLFWPFSTIGGNNI</sequence>
<evidence type="ECO:0000313" key="1">
    <source>
        <dbReference type="EMBL" id="KAG9444301.1"/>
    </source>
</evidence>
<organism evidence="1 2">
    <name type="scientific">Aristolochia fimbriata</name>
    <name type="common">White veined hardy Dutchman's pipe vine</name>
    <dbReference type="NCBI Taxonomy" id="158543"/>
    <lineage>
        <taxon>Eukaryota</taxon>
        <taxon>Viridiplantae</taxon>
        <taxon>Streptophyta</taxon>
        <taxon>Embryophyta</taxon>
        <taxon>Tracheophyta</taxon>
        <taxon>Spermatophyta</taxon>
        <taxon>Magnoliopsida</taxon>
        <taxon>Magnoliidae</taxon>
        <taxon>Piperales</taxon>
        <taxon>Aristolochiaceae</taxon>
        <taxon>Aristolochia</taxon>
    </lineage>
</organism>
<keyword evidence="2" id="KW-1185">Reference proteome</keyword>